<dbReference type="SUPFAM" id="SSF51182">
    <property type="entry name" value="RmlC-like cupins"/>
    <property type="match status" value="1"/>
</dbReference>
<dbReference type="RefSeq" id="WP_273190446.1">
    <property type="nucleotide sequence ID" value="NZ_DYUZ01000029.1"/>
</dbReference>
<dbReference type="Proteomes" id="UP000753256">
    <property type="component" value="Unassembled WGS sequence"/>
</dbReference>
<protein>
    <recommendedName>
        <fullName evidence="3">Mannose-6-phosphate isomerase</fullName>
    </recommendedName>
</protein>
<comment type="caution">
    <text evidence="1">The sequence shown here is derived from an EMBL/GenBank/DDBJ whole genome shotgun (WGS) entry which is preliminary data.</text>
</comment>
<reference evidence="1" key="1">
    <citation type="journal article" date="2021" name="PeerJ">
        <title>Extensive microbial diversity within the chicken gut microbiome revealed by metagenomics and culture.</title>
        <authorList>
            <person name="Gilroy R."/>
            <person name="Ravi A."/>
            <person name="Getino M."/>
            <person name="Pursley I."/>
            <person name="Horton D.L."/>
            <person name="Alikhan N.F."/>
            <person name="Baker D."/>
            <person name="Gharbi K."/>
            <person name="Hall N."/>
            <person name="Watson M."/>
            <person name="Adriaenssens E.M."/>
            <person name="Foster-Nyarko E."/>
            <person name="Jarju S."/>
            <person name="Secka A."/>
            <person name="Antonio M."/>
            <person name="Oren A."/>
            <person name="Chaudhuri R.R."/>
            <person name="La Ragione R."/>
            <person name="Hildebrand F."/>
            <person name="Pallen M.J."/>
        </authorList>
    </citation>
    <scope>NUCLEOTIDE SEQUENCE</scope>
    <source>
        <strain evidence="1">ChiHjej13B12-9602</strain>
    </source>
</reference>
<dbReference type="EMBL" id="DYUZ01000029">
    <property type="protein sequence ID" value="HJG37569.1"/>
    <property type="molecule type" value="Genomic_DNA"/>
</dbReference>
<evidence type="ECO:0008006" key="3">
    <source>
        <dbReference type="Google" id="ProtNLM"/>
    </source>
</evidence>
<evidence type="ECO:0000313" key="1">
    <source>
        <dbReference type="EMBL" id="HJG37569.1"/>
    </source>
</evidence>
<name>A0A921IUI3_9ACTN</name>
<proteinExistence type="predicted"/>
<organism evidence="1 2">
    <name type="scientific">Enorma phocaeensis</name>
    <dbReference type="NCBI Taxonomy" id="1871019"/>
    <lineage>
        <taxon>Bacteria</taxon>
        <taxon>Bacillati</taxon>
        <taxon>Actinomycetota</taxon>
        <taxon>Coriobacteriia</taxon>
        <taxon>Coriobacteriales</taxon>
        <taxon>Coriobacteriaceae</taxon>
        <taxon>Enorma</taxon>
    </lineage>
</organism>
<reference evidence="1" key="2">
    <citation type="submission" date="2021-09" db="EMBL/GenBank/DDBJ databases">
        <authorList>
            <person name="Gilroy R."/>
        </authorList>
    </citation>
    <scope>NUCLEOTIDE SEQUENCE</scope>
    <source>
        <strain evidence="1">ChiHjej13B12-9602</strain>
    </source>
</reference>
<accession>A0A921IUI3</accession>
<evidence type="ECO:0000313" key="2">
    <source>
        <dbReference type="Proteomes" id="UP000753256"/>
    </source>
</evidence>
<dbReference type="Gene3D" id="2.60.120.10">
    <property type="entry name" value="Jelly Rolls"/>
    <property type="match status" value="2"/>
</dbReference>
<dbReference type="InterPro" id="IPR011051">
    <property type="entry name" value="RmlC_Cupin_sf"/>
</dbReference>
<sequence>MSIDHRLVTQPLLFQDNRVERFYTGGKLLNEWCGMAPMEDSHACEELLVTSDGAISAGKPEGYGVSKTIPEQGGVRLDELIQAYPEEMLGARFHSFNPGQLAVLVRAGDTTVRIVMQCHLTDEKARHYFGMPRGKAEAWYIARLRGGAEERYVYAGFKPHVTPELWRELFERQDIDAMVDCLHKLPVHEGDEILIPAGMPHCMGPNCLFVEYHECNDVTIRAERVIGGQRIDDAELFHGLSADEGLGLFDYTTYDDDAIRWRCVMVPRTLEETGEYRLRELIGPDRAEGFEVQAVDLTGSYVLPAFDGHRVLVAVDGDAVLAMTDGRRFELKQGHGALVPAACQGLALEGEGSRVTIGVPVVKA</sequence>
<dbReference type="AlphaFoldDB" id="A0A921IUI3"/>
<gene>
    <name evidence="1" type="ORF">K8V70_06890</name>
</gene>
<dbReference type="InterPro" id="IPR014710">
    <property type="entry name" value="RmlC-like_jellyroll"/>
</dbReference>